<dbReference type="EMBL" id="JJML01000069">
    <property type="protein sequence ID" value="KGF71503.1"/>
    <property type="molecule type" value="Genomic_DNA"/>
</dbReference>
<evidence type="ECO:0000259" key="1">
    <source>
        <dbReference type="Pfam" id="PF12728"/>
    </source>
</evidence>
<protein>
    <submittedName>
        <fullName evidence="2">Excisionase</fullName>
    </submittedName>
</protein>
<dbReference type="InterPro" id="IPR010093">
    <property type="entry name" value="SinI_DNA-bd"/>
</dbReference>
<name>A0A098TKY1_9CYAN</name>
<dbReference type="OrthoDB" id="26212at2"/>
<organism evidence="2 3">
    <name type="scientific">Neosynechococcus sphagnicola sy1</name>
    <dbReference type="NCBI Taxonomy" id="1497020"/>
    <lineage>
        <taxon>Bacteria</taxon>
        <taxon>Bacillati</taxon>
        <taxon>Cyanobacteriota</taxon>
        <taxon>Cyanophyceae</taxon>
        <taxon>Neosynechococcales</taxon>
        <taxon>Neosynechococcaceae</taxon>
        <taxon>Neosynechococcus</taxon>
    </lineage>
</organism>
<dbReference type="InterPro" id="IPR041657">
    <property type="entry name" value="HTH_17"/>
</dbReference>
<evidence type="ECO:0000313" key="3">
    <source>
        <dbReference type="Proteomes" id="UP000030170"/>
    </source>
</evidence>
<reference evidence="2 3" key="1">
    <citation type="journal article" date="2014" name="Mol. Ecol.">
        <title>Evolution of Synechococcus.</title>
        <authorList>
            <person name="Dvorak P."/>
            <person name="Casamatta D."/>
            <person name="Hasler P."/>
            <person name="Poulickova A."/>
            <person name="Ondrej V."/>
            <person name="Sanges R."/>
        </authorList>
    </citation>
    <scope>NUCLEOTIDE SEQUENCE [LARGE SCALE GENOMIC DNA]</scope>
    <source>
        <strain evidence="2 3">CAUP A 1101</strain>
    </source>
</reference>
<dbReference type="RefSeq" id="WP_036536585.1">
    <property type="nucleotide sequence ID" value="NZ_JJML01000069.1"/>
</dbReference>
<dbReference type="GO" id="GO:0003677">
    <property type="term" value="F:DNA binding"/>
    <property type="evidence" value="ECO:0007669"/>
    <property type="project" value="InterPro"/>
</dbReference>
<dbReference type="Proteomes" id="UP000030170">
    <property type="component" value="Unassembled WGS sequence"/>
</dbReference>
<accession>A0A098TKY1</accession>
<sequence length="162" mass="18369">MTSGIADFQETVVPTAADTELARDSSRQLLKLLSRQHDIGKQFSNFQLRVQTVNEPEEVVVIPVSALRLLTDILTQMARGNAVKLIPVHAELTTQQAADILNVSRPFLIGLIDDNKIPYRKVGTHRRIRFEDLMAYKQDVDQQRLQALEELAREAQELDMGY</sequence>
<dbReference type="Pfam" id="PF12728">
    <property type="entry name" value="HTH_17"/>
    <property type="match status" value="1"/>
</dbReference>
<proteinExistence type="predicted"/>
<comment type="caution">
    <text evidence="2">The sequence shown here is derived from an EMBL/GenBank/DDBJ whole genome shotgun (WGS) entry which is preliminary data.</text>
</comment>
<dbReference type="STRING" id="1497020.DO97_18075"/>
<dbReference type="NCBIfam" id="TIGR01764">
    <property type="entry name" value="excise"/>
    <property type="match status" value="1"/>
</dbReference>
<gene>
    <name evidence="2" type="ORF">DO97_18075</name>
</gene>
<feature type="domain" description="Helix-turn-helix" evidence="1">
    <location>
        <begin position="92"/>
        <end position="138"/>
    </location>
</feature>
<dbReference type="AlphaFoldDB" id="A0A098TKY1"/>
<keyword evidence="3" id="KW-1185">Reference proteome</keyword>
<evidence type="ECO:0000313" key="2">
    <source>
        <dbReference type="EMBL" id="KGF71503.1"/>
    </source>
</evidence>